<dbReference type="Gene3D" id="2.170.16.10">
    <property type="entry name" value="Hedgehog/Intein (Hint) domain"/>
    <property type="match status" value="1"/>
</dbReference>
<evidence type="ECO:0000313" key="2">
    <source>
        <dbReference type="EMBL" id="ASP22313.1"/>
    </source>
</evidence>
<feature type="domain" description="Hedgehog/Intein (Hint)" evidence="1">
    <location>
        <begin position="104"/>
        <end position="238"/>
    </location>
</feature>
<protein>
    <submittedName>
        <fullName evidence="2">Hint domain protein</fullName>
    </submittedName>
</protein>
<gene>
    <name evidence="2" type="ORF">ANTHELSMS3_03691</name>
</gene>
<evidence type="ECO:0000313" key="3">
    <source>
        <dbReference type="Proteomes" id="UP000203589"/>
    </source>
</evidence>
<dbReference type="Proteomes" id="UP000203589">
    <property type="component" value="Chromosome"/>
</dbReference>
<dbReference type="AlphaFoldDB" id="A0A222E7Y5"/>
<dbReference type="OrthoDB" id="6305173at2"/>
<keyword evidence="3" id="KW-1185">Reference proteome</keyword>
<dbReference type="InterPro" id="IPR036844">
    <property type="entry name" value="Hint_dom_sf"/>
</dbReference>
<reference evidence="2 3" key="1">
    <citation type="submission" date="2017-07" db="EMBL/GenBank/DDBJ databases">
        <title>Genome Sequence of Antarctobacter heliothermus Strain SMS3 Isolated from a culture of the Diatom Skeletonema marinoi.</title>
        <authorList>
            <person name="Topel M."/>
            <person name="Pinder M.I.M."/>
            <person name="Johansson O.N."/>
            <person name="Kourtchenko O."/>
            <person name="Godhe A."/>
            <person name="Clarke A.K."/>
        </authorList>
    </citation>
    <scope>NUCLEOTIDE SEQUENCE [LARGE SCALE GENOMIC DNA]</scope>
    <source>
        <strain evidence="2 3">SMS3</strain>
    </source>
</reference>
<dbReference type="SUPFAM" id="SSF51294">
    <property type="entry name" value="Hedgehog/intein (Hint) domain"/>
    <property type="match status" value="1"/>
</dbReference>
<accession>A0A222E7Y5</accession>
<name>A0A222E7Y5_9RHOB</name>
<dbReference type="KEGG" id="aht:ANTHELSMS3_03691"/>
<dbReference type="RefSeq" id="WP_094036115.1">
    <property type="nucleotide sequence ID" value="NZ_CP022540.1"/>
</dbReference>
<evidence type="ECO:0000259" key="1">
    <source>
        <dbReference type="Pfam" id="PF13403"/>
    </source>
</evidence>
<dbReference type="InterPro" id="IPR028992">
    <property type="entry name" value="Hedgehog/Intein_dom"/>
</dbReference>
<dbReference type="EMBL" id="CP022540">
    <property type="protein sequence ID" value="ASP22313.1"/>
    <property type="molecule type" value="Genomic_DNA"/>
</dbReference>
<dbReference type="Pfam" id="PF13403">
    <property type="entry name" value="Hint_2"/>
    <property type="match status" value="1"/>
</dbReference>
<sequence length="295" mass="31820">MGSFSTTHAITYNSGSFEGPVHNFVETISDGDADTTFETGDTHFYVAGALTMVFQGTAVVDGITWPVFSYQEAPTYFTILMDQAPVTVPPTLSYTPGETFNNACFAAGTLIATPAGDVPVETLQTGDQIRTADGRDVAVKWLGHLSYRPLFCSAKHLPVRIRAGALGDGLPLADLVVTADHGIIIDGLVVNASALINGTTIDFVPVKELPDRLTVYHVETDAHDVILANGAPAETFIDYRDRRAFDNFGEYLELCSCERIIPEMDRPRISSARHLPDATRERLGITAADHLASAS</sequence>
<organism evidence="2 3">
    <name type="scientific">Antarctobacter heliothermus</name>
    <dbReference type="NCBI Taxonomy" id="74033"/>
    <lineage>
        <taxon>Bacteria</taxon>
        <taxon>Pseudomonadati</taxon>
        <taxon>Pseudomonadota</taxon>
        <taxon>Alphaproteobacteria</taxon>
        <taxon>Rhodobacterales</taxon>
        <taxon>Roseobacteraceae</taxon>
        <taxon>Antarctobacter</taxon>
    </lineage>
</organism>
<proteinExistence type="predicted"/>